<feature type="domain" description="Response regulatory" evidence="10">
    <location>
        <begin position="2"/>
        <end position="116"/>
    </location>
</feature>
<name>A0A2W5K4J4_9GAMM</name>
<dbReference type="Pfam" id="PF00486">
    <property type="entry name" value="Trans_reg_C"/>
    <property type="match status" value="1"/>
</dbReference>
<dbReference type="PANTHER" id="PTHR48111">
    <property type="entry name" value="REGULATOR OF RPOS"/>
    <property type="match status" value="1"/>
</dbReference>
<evidence type="ECO:0000256" key="5">
    <source>
        <dbReference type="ARBA" id="ARBA00023015"/>
    </source>
</evidence>
<dbReference type="Pfam" id="PF00072">
    <property type="entry name" value="Response_reg"/>
    <property type="match status" value="1"/>
</dbReference>
<dbReference type="Gene3D" id="6.10.250.690">
    <property type="match status" value="1"/>
</dbReference>
<dbReference type="InterPro" id="IPR039420">
    <property type="entry name" value="WalR-like"/>
</dbReference>
<dbReference type="PANTHER" id="PTHR48111:SF35">
    <property type="entry name" value="TRANSCRIPTIONAL REGULATORY PROTEIN QSEB"/>
    <property type="match status" value="1"/>
</dbReference>
<dbReference type="InterPro" id="IPR011006">
    <property type="entry name" value="CheY-like_superfamily"/>
</dbReference>
<comment type="caution">
    <text evidence="12">The sequence shown here is derived from an EMBL/GenBank/DDBJ whole genome shotgun (WGS) entry which is preliminary data.</text>
</comment>
<reference evidence="12 13" key="1">
    <citation type="submission" date="2017-08" db="EMBL/GenBank/DDBJ databases">
        <title>Infants hospitalized years apart are colonized by the same room-sourced microbial strains.</title>
        <authorList>
            <person name="Brooks B."/>
            <person name="Olm M.R."/>
            <person name="Firek B.A."/>
            <person name="Baker R."/>
            <person name="Thomas B.C."/>
            <person name="Morowitz M.J."/>
            <person name="Banfield J.F."/>
        </authorList>
    </citation>
    <scope>NUCLEOTIDE SEQUENCE [LARGE SCALE GENOMIC DNA]</scope>
    <source>
        <strain evidence="12">S2_005_003_R2_42</strain>
    </source>
</reference>
<evidence type="ECO:0000256" key="6">
    <source>
        <dbReference type="ARBA" id="ARBA00023125"/>
    </source>
</evidence>
<dbReference type="SUPFAM" id="SSF52172">
    <property type="entry name" value="CheY-like"/>
    <property type="match status" value="1"/>
</dbReference>
<protein>
    <submittedName>
        <fullName evidence="12">DNA-binding response regulator</fullName>
    </submittedName>
</protein>
<proteinExistence type="predicted"/>
<evidence type="ECO:0000256" key="3">
    <source>
        <dbReference type="ARBA" id="ARBA00022553"/>
    </source>
</evidence>
<keyword evidence="2" id="KW-0963">Cytoplasm</keyword>
<dbReference type="InterPro" id="IPR001867">
    <property type="entry name" value="OmpR/PhoB-type_DNA-bd"/>
</dbReference>
<keyword evidence="4" id="KW-0902">Two-component regulatory system</keyword>
<evidence type="ECO:0000256" key="8">
    <source>
        <dbReference type="PROSITE-ProRule" id="PRU00169"/>
    </source>
</evidence>
<dbReference type="GO" id="GO:0000156">
    <property type="term" value="F:phosphorelay response regulator activity"/>
    <property type="evidence" value="ECO:0007669"/>
    <property type="project" value="TreeGrafter"/>
</dbReference>
<dbReference type="InterPro" id="IPR036388">
    <property type="entry name" value="WH-like_DNA-bd_sf"/>
</dbReference>
<dbReference type="SUPFAM" id="SSF46894">
    <property type="entry name" value="C-terminal effector domain of the bipartite response regulators"/>
    <property type="match status" value="1"/>
</dbReference>
<evidence type="ECO:0000259" key="11">
    <source>
        <dbReference type="PROSITE" id="PS51755"/>
    </source>
</evidence>
<dbReference type="Gene3D" id="3.40.50.2300">
    <property type="match status" value="1"/>
</dbReference>
<dbReference type="GO" id="GO:0006355">
    <property type="term" value="P:regulation of DNA-templated transcription"/>
    <property type="evidence" value="ECO:0007669"/>
    <property type="project" value="InterPro"/>
</dbReference>
<gene>
    <name evidence="12" type="ORF">DI564_15165</name>
</gene>
<dbReference type="GO" id="GO:0005829">
    <property type="term" value="C:cytosol"/>
    <property type="evidence" value="ECO:0007669"/>
    <property type="project" value="TreeGrafter"/>
</dbReference>
<dbReference type="SMART" id="SM00448">
    <property type="entry name" value="REC"/>
    <property type="match status" value="1"/>
</dbReference>
<dbReference type="CDD" id="cd00383">
    <property type="entry name" value="trans_reg_C"/>
    <property type="match status" value="1"/>
</dbReference>
<dbReference type="InterPro" id="IPR016032">
    <property type="entry name" value="Sig_transdc_resp-reg_C-effctor"/>
</dbReference>
<feature type="domain" description="OmpR/PhoB-type" evidence="11">
    <location>
        <begin position="124"/>
        <end position="218"/>
    </location>
</feature>
<dbReference type="GO" id="GO:0032993">
    <property type="term" value="C:protein-DNA complex"/>
    <property type="evidence" value="ECO:0007669"/>
    <property type="project" value="TreeGrafter"/>
</dbReference>
<dbReference type="CDD" id="cd17624">
    <property type="entry name" value="REC_OmpR_PmrA-like"/>
    <property type="match status" value="1"/>
</dbReference>
<dbReference type="Proteomes" id="UP000249046">
    <property type="component" value="Unassembled WGS sequence"/>
</dbReference>
<evidence type="ECO:0000256" key="7">
    <source>
        <dbReference type="ARBA" id="ARBA00023163"/>
    </source>
</evidence>
<evidence type="ECO:0000259" key="10">
    <source>
        <dbReference type="PROSITE" id="PS50110"/>
    </source>
</evidence>
<dbReference type="PROSITE" id="PS51755">
    <property type="entry name" value="OMPR_PHOB"/>
    <property type="match status" value="1"/>
</dbReference>
<keyword evidence="3 8" id="KW-0597">Phosphoprotein</keyword>
<dbReference type="Gene3D" id="1.10.10.10">
    <property type="entry name" value="Winged helix-like DNA-binding domain superfamily/Winged helix DNA-binding domain"/>
    <property type="match status" value="1"/>
</dbReference>
<feature type="DNA-binding region" description="OmpR/PhoB-type" evidence="9">
    <location>
        <begin position="124"/>
        <end position="218"/>
    </location>
</feature>
<dbReference type="PROSITE" id="PS50110">
    <property type="entry name" value="RESPONSE_REGULATORY"/>
    <property type="match status" value="1"/>
</dbReference>
<evidence type="ECO:0000256" key="2">
    <source>
        <dbReference type="ARBA" id="ARBA00022490"/>
    </source>
</evidence>
<dbReference type="AlphaFoldDB" id="A0A2W5K4J4"/>
<dbReference type="SMART" id="SM00862">
    <property type="entry name" value="Trans_reg_C"/>
    <property type="match status" value="1"/>
</dbReference>
<evidence type="ECO:0000256" key="9">
    <source>
        <dbReference type="PROSITE-ProRule" id="PRU01091"/>
    </source>
</evidence>
<evidence type="ECO:0000256" key="4">
    <source>
        <dbReference type="ARBA" id="ARBA00023012"/>
    </source>
</evidence>
<evidence type="ECO:0000256" key="1">
    <source>
        <dbReference type="ARBA" id="ARBA00004496"/>
    </source>
</evidence>
<keyword evidence="7" id="KW-0804">Transcription</keyword>
<accession>A0A2W5K4J4</accession>
<organism evidence="12 13">
    <name type="scientific">Rhodanobacter denitrificans</name>
    <dbReference type="NCBI Taxonomy" id="666685"/>
    <lineage>
        <taxon>Bacteria</taxon>
        <taxon>Pseudomonadati</taxon>
        <taxon>Pseudomonadota</taxon>
        <taxon>Gammaproteobacteria</taxon>
        <taxon>Lysobacterales</taxon>
        <taxon>Rhodanobacteraceae</taxon>
        <taxon>Rhodanobacter</taxon>
    </lineage>
</organism>
<comment type="subcellular location">
    <subcellularLocation>
        <location evidence="1">Cytoplasm</location>
    </subcellularLocation>
</comment>
<dbReference type="InterPro" id="IPR001789">
    <property type="entry name" value="Sig_transdc_resp-reg_receiver"/>
</dbReference>
<feature type="modified residue" description="4-aspartylphosphate" evidence="8">
    <location>
        <position position="51"/>
    </location>
</feature>
<dbReference type="GO" id="GO:0000976">
    <property type="term" value="F:transcription cis-regulatory region binding"/>
    <property type="evidence" value="ECO:0007669"/>
    <property type="project" value="TreeGrafter"/>
</dbReference>
<sequence>MNLLLVEDDLMLAGAVCDGIRQHGWQVQHAGDASAANLALVDHHFFAVVLDIGLPKESGLAVLKRMRERYDATPVLILTARGQLSDRIKGLDAGADDYLVKPFQFAELLARLRALIRRAHGRVLPALAYGEVSVDIAKRRVTRAGHHVSLSAHEYRTLVALMERPGHVLTRDFLEDVVYGRVSHIGSNTIAVFIHQLRKKLGEDLITTVHGQGYMIGQSL</sequence>
<evidence type="ECO:0000313" key="13">
    <source>
        <dbReference type="Proteomes" id="UP000249046"/>
    </source>
</evidence>
<dbReference type="EMBL" id="QFPO01000018">
    <property type="protein sequence ID" value="PZQ10829.1"/>
    <property type="molecule type" value="Genomic_DNA"/>
</dbReference>
<evidence type="ECO:0000313" key="12">
    <source>
        <dbReference type="EMBL" id="PZQ10829.1"/>
    </source>
</evidence>
<keyword evidence="5" id="KW-0805">Transcription regulation</keyword>
<keyword evidence="6 9" id="KW-0238">DNA-binding</keyword>